<dbReference type="EMBL" id="MNTG01000032">
    <property type="protein sequence ID" value="OLA37190.1"/>
    <property type="molecule type" value="Genomic_DNA"/>
</dbReference>
<keyword evidence="4" id="KW-0472">Membrane</keyword>
<evidence type="ECO:0000313" key="8">
    <source>
        <dbReference type="EMBL" id="OLA37190.1"/>
    </source>
</evidence>
<protein>
    <recommendedName>
        <fullName evidence="7">Bacterial surface antigen (D15) domain-containing protein</fullName>
    </recommendedName>
</protein>
<evidence type="ECO:0000256" key="4">
    <source>
        <dbReference type="ARBA" id="ARBA00023136"/>
    </source>
</evidence>
<dbReference type="STRING" id="626940.BHW43_07335"/>
<dbReference type="Gene3D" id="3.10.20.310">
    <property type="entry name" value="membrane protein fhac"/>
    <property type="match status" value="1"/>
</dbReference>
<keyword evidence="5" id="KW-0998">Cell outer membrane</keyword>
<evidence type="ECO:0000313" key="9">
    <source>
        <dbReference type="Proteomes" id="UP000186777"/>
    </source>
</evidence>
<evidence type="ECO:0000259" key="7">
    <source>
        <dbReference type="Pfam" id="PF01103"/>
    </source>
</evidence>
<sequence length="771" mass="86834">MKKVFRNVFTAAFLLLILIGCSTTKRIADDEVLYTGVKKMEIIPDSGVKIADAAASDVRSTLSVAPNNPLFSPYIRTPFPIGLWVWNYMEPKREKGVKHWIYEKLAKEPVLVSTVQPELRMRVVKDILGNNGYFGAKADYELIYNKRNPKKARIKYRIEVPEAYTLDTIELPAPTSPVTRFIDSINSSSILQKGDRYCLDSLSFERNRITTALRNNGYFYFRPEYIEYLADTTLSPGKVALRMTLKKGIPAQALKPYYVGGVTVRLNRATGDGTPDTIRYPRMTVAYYKPIRLKKWVLPKNITFKPGEIYSIATQNETQSNLGRLGIFRTVAVEVTPLDSLMRKDSLDVTIQATFDVPLEATIEANVSSKSNSYIGPGLIFGINHNNVFGGGEKLSVKLNGSYEWQTGGGSQHGKASLFNSYEVGLNSSLTYPRIVPGFLPQLPRTRKYPAYTRFQLGANLMNRPHYFRMVSFNGSMSYDYRTSLRAGHSVTPFKLVYTKLLNTTESFDKTMEENPAIALSFRDQFIPSSSYTYTYDTSYGREVDNRFIWQFMGMSAGNILSGITSLFGQHGEKHIFGSSFSQFVKGSAEMKYYHRFRAEHWLATRLFIGAEHAYGNSKEVPYSEQFYIGGANSIRAFTIRSLGPGSYVPAKDDVDGYFDQTGTFKLEANIEYRFPIWGDLHGAAFVDAGNIWLLKKDPKRPGGELDRKTFLKDIALGTGIGLRYDIGMLDLRGDLGIGIHAPYDTGKKGYYNMTSFKNSLAFHLAIGYPF</sequence>
<dbReference type="PANTHER" id="PTHR12815:SF47">
    <property type="entry name" value="TRANSLOCATION AND ASSEMBLY MODULE SUBUNIT TAMA"/>
    <property type="match status" value="1"/>
</dbReference>
<dbReference type="GO" id="GO:0019867">
    <property type="term" value="C:outer membrane"/>
    <property type="evidence" value="ECO:0007669"/>
    <property type="project" value="InterPro"/>
</dbReference>
<comment type="subcellular location">
    <subcellularLocation>
        <location evidence="1">Membrane</location>
    </subcellularLocation>
</comment>
<feature type="domain" description="Bacterial surface antigen (D15)" evidence="7">
    <location>
        <begin position="387"/>
        <end position="759"/>
    </location>
</feature>
<evidence type="ECO:0000256" key="1">
    <source>
        <dbReference type="ARBA" id="ARBA00004370"/>
    </source>
</evidence>
<evidence type="ECO:0000256" key="6">
    <source>
        <dbReference type="SAM" id="SignalP"/>
    </source>
</evidence>
<feature type="signal peptide" evidence="6">
    <location>
        <begin position="1"/>
        <end position="28"/>
    </location>
</feature>
<dbReference type="PANTHER" id="PTHR12815">
    <property type="entry name" value="SORTING AND ASSEMBLY MACHINERY SAMM50 PROTEIN FAMILY MEMBER"/>
    <property type="match status" value="1"/>
</dbReference>
<dbReference type="AlphaFoldDB" id="A0A1Q6R4H1"/>
<dbReference type="InterPro" id="IPR039910">
    <property type="entry name" value="D15-like"/>
</dbReference>
<dbReference type="Pfam" id="PF01103">
    <property type="entry name" value="Omp85"/>
    <property type="match status" value="1"/>
</dbReference>
<organism evidence="8 9">
    <name type="scientific">Phascolarctobacterium succinatutens</name>
    <dbReference type="NCBI Taxonomy" id="626940"/>
    <lineage>
        <taxon>Bacteria</taxon>
        <taxon>Bacillati</taxon>
        <taxon>Bacillota</taxon>
        <taxon>Negativicutes</taxon>
        <taxon>Acidaminococcales</taxon>
        <taxon>Acidaminococcaceae</taxon>
        <taxon>Phascolarctobacterium</taxon>
    </lineage>
</organism>
<name>A0A1Q6R4H1_9FIRM</name>
<dbReference type="InterPro" id="IPR000184">
    <property type="entry name" value="Bac_surfAg_D15"/>
</dbReference>
<reference evidence="8 9" key="1">
    <citation type="journal article" date="2016" name="Nat. Biotechnol.">
        <title>Measurement of bacterial replication rates in microbial communities.</title>
        <authorList>
            <person name="Brown C.T."/>
            <person name="Olm M.R."/>
            <person name="Thomas B.C."/>
            <person name="Banfield J.F."/>
        </authorList>
    </citation>
    <scope>NUCLEOTIDE SEQUENCE [LARGE SCALE GENOMIC DNA]</scope>
    <source>
        <strain evidence="8">46_33</strain>
    </source>
</reference>
<gene>
    <name evidence="8" type="ORF">BHW43_07335</name>
</gene>
<comment type="caution">
    <text evidence="8">The sequence shown here is derived from an EMBL/GenBank/DDBJ whole genome shotgun (WGS) entry which is preliminary data.</text>
</comment>
<dbReference type="PROSITE" id="PS51257">
    <property type="entry name" value="PROKAR_LIPOPROTEIN"/>
    <property type="match status" value="1"/>
</dbReference>
<evidence type="ECO:0000256" key="3">
    <source>
        <dbReference type="ARBA" id="ARBA00022729"/>
    </source>
</evidence>
<feature type="chain" id="PRO_5013022282" description="Bacterial surface antigen (D15) domain-containing protein" evidence="6">
    <location>
        <begin position="29"/>
        <end position="771"/>
    </location>
</feature>
<evidence type="ECO:0000256" key="5">
    <source>
        <dbReference type="ARBA" id="ARBA00023237"/>
    </source>
</evidence>
<accession>A0A1Q6R4H1</accession>
<evidence type="ECO:0000256" key="2">
    <source>
        <dbReference type="ARBA" id="ARBA00022692"/>
    </source>
</evidence>
<keyword evidence="3 6" id="KW-0732">Signal</keyword>
<dbReference type="RefSeq" id="WP_303680055.1">
    <property type="nucleotide sequence ID" value="NZ_MNTG01000032.1"/>
</dbReference>
<keyword evidence="2" id="KW-0812">Transmembrane</keyword>
<dbReference type="Gene3D" id="2.40.160.50">
    <property type="entry name" value="membrane protein fhac: a member of the omp85/tpsb transporter family"/>
    <property type="match status" value="1"/>
</dbReference>
<proteinExistence type="predicted"/>
<dbReference type="Proteomes" id="UP000186777">
    <property type="component" value="Unassembled WGS sequence"/>
</dbReference>